<protein>
    <submittedName>
        <fullName evidence="2">Uncharacterized protein</fullName>
    </submittedName>
</protein>
<proteinExistence type="predicted"/>
<feature type="transmembrane region" description="Helical" evidence="1">
    <location>
        <begin position="118"/>
        <end position="135"/>
    </location>
</feature>
<feature type="transmembrane region" description="Helical" evidence="1">
    <location>
        <begin position="39"/>
        <end position="62"/>
    </location>
</feature>
<keyword evidence="3" id="KW-1185">Reference proteome</keyword>
<gene>
    <name evidence="2" type="ORF">HRJ53_05995</name>
</gene>
<keyword evidence="1" id="KW-0472">Membrane</keyword>
<organism evidence="2 3">
    <name type="scientific">Candidatus Acidiferrum panamense</name>
    <dbReference type="NCBI Taxonomy" id="2741543"/>
    <lineage>
        <taxon>Bacteria</taxon>
        <taxon>Pseudomonadati</taxon>
        <taxon>Acidobacteriota</taxon>
        <taxon>Terriglobia</taxon>
        <taxon>Candidatus Acidiferrales</taxon>
        <taxon>Candidatus Acidiferrum</taxon>
    </lineage>
</organism>
<name>A0A7V8SWD5_9BACT</name>
<feature type="transmembrane region" description="Helical" evidence="1">
    <location>
        <begin position="147"/>
        <end position="172"/>
    </location>
</feature>
<evidence type="ECO:0000313" key="3">
    <source>
        <dbReference type="Proteomes" id="UP000567293"/>
    </source>
</evidence>
<feature type="transmembrane region" description="Helical" evidence="1">
    <location>
        <begin position="187"/>
        <end position="208"/>
    </location>
</feature>
<comment type="caution">
    <text evidence="2">The sequence shown here is derived from an EMBL/GenBank/DDBJ whole genome shotgun (WGS) entry which is preliminary data.</text>
</comment>
<reference evidence="2" key="1">
    <citation type="submission" date="2020-06" db="EMBL/GenBank/DDBJ databases">
        <title>Legume-microbial interactions unlock mineral nutrients during tropical forest succession.</title>
        <authorList>
            <person name="Epihov D.Z."/>
        </authorList>
    </citation>
    <scope>NUCLEOTIDE SEQUENCE [LARGE SCALE GENOMIC DNA]</scope>
    <source>
        <strain evidence="2">Pan2503</strain>
    </source>
</reference>
<feature type="non-terminal residue" evidence="2">
    <location>
        <position position="1"/>
    </location>
</feature>
<accession>A0A7V8SWD5</accession>
<dbReference type="Proteomes" id="UP000567293">
    <property type="component" value="Unassembled WGS sequence"/>
</dbReference>
<sequence>IIWLLYLALEPAVRARWPHSIVTWNRLLAGRSLDPQVCSHVLIGAAVGCLMWSLFSLAGLLVGDRNILSSPSGLYFAEGTRQWIGGYATNLGHALVIGLAFFFALFCVRTLLKRDWPAALAASLVGIWIEGGLVGSEHWQIMIPVYLAIYFGLFLVMLRFGLLAVISTLFFVNGLQSIVVGLDWTTWYAPYGLVSLVCFLAIAIGAFWRSLGSLTLFGDRAEQST</sequence>
<evidence type="ECO:0000313" key="2">
    <source>
        <dbReference type="EMBL" id="MBA0084527.1"/>
    </source>
</evidence>
<dbReference type="AlphaFoldDB" id="A0A7V8SWD5"/>
<keyword evidence="1" id="KW-1133">Transmembrane helix</keyword>
<feature type="transmembrane region" description="Helical" evidence="1">
    <location>
        <begin position="91"/>
        <end position="112"/>
    </location>
</feature>
<dbReference type="EMBL" id="JACDQQ010000594">
    <property type="protein sequence ID" value="MBA0084527.1"/>
    <property type="molecule type" value="Genomic_DNA"/>
</dbReference>
<keyword evidence="1" id="KW-0812">Transmembrane</keyword>
<evidence type="ECO:0000256" key="1">
    <source>
        <dbReference type="SAM" id="Phobius"/>
    </source>
</evidence>